<evidence type="ECO:0000256" key="1">
    <source>
        <dbReference type="SAM" id="Phobius"/>
    </source>
</evidence>
<dbReference type="EMBL" id="LWUJ01000010">
    <property type="protein sequence ID" value="OAL10666.1"/>
    <property type="molecule type" value="Genomic_DNA"/>
</dbReference>
<dbReference type="Proteomes" id="UP000077623">
    <property type="component" value="Unassembled WGS sequence"/>
</dbReference>
<keyword evidence="1" id="KW-0812">Transmembrane</keyword>
<comment type="caution">
    <text evidence="2">The sequence shown here is derived from an EMBL/GenBank/DDBJ whole genome shotgun (WGS) entry which is preliminary data.</text>
</comment>
<organism evidence="2 3">
    <name type="scientific">Candidatus Mycoplasma haematobovis</name>
    <dbReference type="NCBI Taxonomy" id="432608"/>
    <lineage>
        <taxon>Bacteria</taxon>
        <taxon>Bacillati</taxon>
        <taxon>Mycoplasmatota</taxon>
        <taxon>Mollicutes</taxon>
        <taxon>Mycoplasmataceae</taxon>
        <taxon>Mycoplasma</taxon>
    </lineage>
</organism>
<reference evidence="3" key="1">
    <citation type="submission" date="2016-04" db="EMBL/GenBank/DDBJ databases">
        <authorList>
            <person name="Quiroz-Castaneda R.E."/>
            <person name="Martinez-Ocampo F."/>
        </authorList>
    </citation>
    <scope>NUCLEOTIDE SEQUENCE [LARGE SCALE GENOMIC DNA]</scope>
    <source>
        <strain evidence="3">INIFAP01</strain>
    </source>
</reference>
<protein>
    <submittedName>
        <fullName evidence="2">Uncharacterized protein</fullName>
    </submittedName>
</protein>
<keyword evidence="1" id="KW-1133">Transmembrane helix</keyword>
<dbReference type="AlphaFoldDB" id="A0A1A9QFE4"/>
<accession>A0A1A9QFE4</accession>
<proteinExistence type="predicted"/>
<evidence type="ECO:0000313" key="2">
    <source>
        <dbReference type="EMBL" id="OAL10666.1"/>
    </source>
</evidence>
<gene>
    <name evidence="2" type="ORF">A6V39_01180</name>
</gene>
<name>A0A1A9QFE4_9MOLU</name>
<dbReference type="STRING" id="432608.A6V39_01180"/>
<feature type="transmembrane region" description="Helical" evidence="1">
    <location>
        <begin position="6"/>
        <end position="30"/>
    </location>
</feature>
<sequence>MWLAGWLAKGIIISTIVLGSGVAGGSIGYLTNKEEKQEPPTVKIETITNKVEKTKQTIRVPKDFSFCRWLHWNNWTKDRKKKEHWCKKQMEKEYIIVYK</sequence>
<keyword evidence="1" id="KW-0472">Membrane</keyword>
<evidence type="ECO:0000313" key="3">
    <source>
        <dbReference type="Proteomes" id="UP000077623"/>
    </source>
</evidence>
<dbReference type="RefSeq" id="WP_187149902.1">
    <property type="nucleotide sequence ID" value="NZ_LWUJ01000010.1"/>
</dbReference>
<keyword evidence="3" id="KW-1185">Reference proteome</keyword>